<proteinExistence type="predicted"/>
<keyword evidence="2" id="KW-1185">Reference proteome</keyword>
<protein>
    <submittedName>
        <fullName evidence="1">Uncharacterized protein</fullName>
    </submittedName>
</protein>
<gene>
    <name evidence="1" type="ORF">LITE_LOCUS45083</name>
</gene>
<dbReference type="Proteomes" id="UP001154282">
    <property type="component" value="Unassembled WGS sequence"/>
</dbReference>
<reference evidence="1" key="1">
    <citation type="submission" date="2022-08" db="EMBL/GenBank/DDBJ databases">
        <authorList>
            <person name="Gutierrez-Valencia J."/>
        </authorList>
    </citation>
    <scope>NUCLEOTIDE SEQUENCE</scope>
</reference>
<comment type="caution">
    <text evidence="1">The sequence shown here is derived from an EMBL/GenBank/DDBJ whole genome shotgun (WGS) entry which is preliminary data.</text>
</comment>
<sequence length="174" mass="19184">MNLSGTQSRKSTPFHHLLELLEIDHPVAIDVDLPDHLAAVLEGPALLEAEGGEDGAELVHGDEAVAVLVEDVECLPYVLLLVPLVHDGLVLVELPKLVHVDEAVAVDVDLLDHLRQVPLRDVDPQVLQRVAQLFPRDLPVPVPVEHLEHSPQLVRVQFFFSLSLSLFFSPPRSN</sequence>
<dbReference type="EMBL" id="CAMGYJ010000010">
    <property type="protein sequence ID" value="CAI0549282.1"/>
    <property type="molecule type" value="Genomic_DNA"/>
</dbReference>
<evidence type="ECO:0000313" key="2">
    <source>
        <dbReference type="Proteomes" id="UP001154282"/>
    </source>
</evidence>
<organism evidence="1 2">
    <name type="scientific">Linum tenue</name>
    <dbReference type="NCBI Taxonomy" id="586396"/>
    <lineage>
        <taxon>Eukaryota</taxon>
        <taxon>Viridiplantae</taxon>
        <taxon>Streptophyta</taxon>
        <taxon>Embryophyta</taxon>
        <taxon>Tracheophyta</taxon>
        <taxon>Spermatophyta</taxon>
        <taxon>Magnoliopsida</taxon>
        <taxon>eudicotyledons</taxon>
        <taxon>Gunneridae</taxon>
        <taxon>Pentapetalae</taxon>
        <taxon>rosids</taxon>
        <taxon>fabids</taxon>
        <taxon>Malpighiales</taxon>
        <taxon>Linaceae</taxon>
        <taxon>Linum</taxon>
    </lineage>
</organism>
<name>A0AAV0QYL3_9ROSI</name>
<evidence type="ECO:0000313" key="1">
    <source>
        <dbReference type="EMBL" id="CAI0549282.1"/>
    </source>
</evidence>
<dbReference type="AlphaFoldDB" id="A0AAV0QYL3"/>
<accession>A0AAV0QYL3</accession>